<evidence type="ECO:0000313" key="2">
    <source>
        <dbReference type="Proteomes" id="UP000676325"/>
    </source>
</evidence>
<reference evidence="1" key="1">
    <citation type="submission" date="2021-04" db="EMBL/GenBank/DDBJ databases">
        <title>Genome based classification of Actinospica acidithermotolerans sp. nov., an actinobacterium isolated from an Indonesian hot spring.</title>
        <authorList>
            <person name="Kusuma A.B."/>
            <person name="Putra K.E."/>
            <person name="Nafisah S."/>
            <person name="Loh J."/>
            <person name="Nouioui I."/>
            <person name="Goodfellow M."/>
        </authorList>
    </citation>
    <scope>NUCLEOTIDE SEQUENCE</scope>
    <source>
        <strain evidence="1">MGRD01-02</strain>
    </source>
</reference>
<sequence>MTPYEFRIDGLLAESILYEAFPELDGIFVANQTILFGEITDDAHLYGLLARFQALGLRVTELRRLPDHPRVS</sequence>
<name>A0A941IHG1_9ACTN</name>
<dbReference type="AlphaFoldDB" id="A0A941IHG1"/>
<proteinExistence type="predicted"/>
<accession>A0A941IHG1</accession>
<protein>
    <submittedName>
        <fullName evidence="1">Uncharacterized protein</fullName>
    </submittedName>
</protein>
<dbReference type="EMBL" id="JAGSOH010000058">
    <property type="protein sequence ID" value="MBR7828495.1"/>
    <property type="molecule type" value="Genomic_DNA"/>
</dbReference>
<gene>
    <name evidence="1" type="ORF">KDK95_19445</name>
</gene>
<keyword evidence="2" id="KW-1185">Reference proteome</keyword>
<evidence type="ECO:0000313" key="1">
    <source>
        <dbReference type="EMBL" id="MBR7828495.1"/>
    </source>
</evidence>
<organism evidence="1 2">
    <name type="scientific">Actinospica acidithermotolerans</name>
    <dbReference type="NCBI Taxonomy" id="2828514"/>
    <lineage>
        <taxon>Bacteria</taxon>
        <taxon>Bacillati</taxon>
        <taxon>Actinomycetota</taxon>
        <taxon>Actinomycetes</taxon>
        <taxon>Catenulisporales</taxon>
        <taxon>Actinospicaceae</taxon>
        <taxon>Actinospica</taxon>
    </lineage>
</organism>
<dbReference type="Proteomes" id="UP000676325">
    <property type="component" value="Unassembled WGS sequence"/>
</dbReference>
<dbReference type="RefSeq" id="WP_212519629.1">
    <property type="nucleotide sequence ID" value="NZ_JAGSOH010000058.1"/>
</dbReference>
<comment type="caution">
    <text evidence="1">The sequence shown here is derived from an EMBL/GenBank/DDBJ whole genome shotgun (WGS) entry which is preliminary data.</text>
</comment>